<dbReference type="Proteomes" id="UP000824782">
    <property type="component" value="Unassembled WGS sequence"/>
</dbReference>
<reference evidence="1" key="1">
    <citation type="thesis" date="2020" institute="ProQuest LLC" country="789 East Eisenhower Parkway, Ann Arbor, MI, USA">
        <title>Comparative Genomics and Chromosome Evolution.</title>
        <authorList>
            <person name="Mudd A.B."/>
        </authorList>
    </citation>
    <scope>NUCLEOTIDE SEQUENCE</scope>
    <source>
        <strain evidence="1">237g6f4</strain>
        <tissue evidence="1">Blood</tissue>
    </source>
</reference>
<proteinExistence type="predicted"/>
<gene>
    <name evidence="1" type="ORF">GDO81_019166</name>
</gene>
<dbReference type="AlphaFoldDB" id="A0AAV6ZIG6"/>
<keyword evidence="2" id="KW-1185">Reference proteome</keyword>
<evidence type="ECO:0000313" key="1">
    <source>
        <dbReference type="EMBL" id="KAG8546351.1"/>
    </source>
</evidence>
<sequence length="111" mass="11839">MLSVLTSSSDAAGESSPCAARFIRVSCPSLCRAQVKHPAQMCCYNVSGRFSPTGCRSRYITSSPSVFLDNVVMLPAAAPSCLCTSAVKCNVCNIYIVTTSPSYKTRKTQTV</sequence>
<organism evidence="1 2">
    <name type="scientific">Engystomops pustulosus</name>
    <name type="common">Tungara frog</name>
    <name type="synonym">Physalaemus pustulosus</name>
    <dbReference type="NCBI Taxonomy" id="76066"/>
    <lineage>
        <taxon>Eukaryota</taxon>
        <taxon>Metazoa</taxon>
        <taxon>Chordata</taxon>
        <taxon>Craniata</taxon>
        <taxon>Vertebrata</taxon>
        <taxon>Euteleostomi</taxon>
        <taxon>Amphibia</taxon>
        <taxon>Batrachia</taxon>
        <taxon>Anura</taxon>
        <taxon>Neobatrachia</taxon>
        <taxon>Hyloidea</taxon>
        <taxon>Leptodactylidae</taxon>
        <taxon>Leiuperinae</taxon>
        <taxon>Engystomops</taxon>
    </lineage>
</organism>
<protein>
    <submittedName>
        <fullName evidence="1">Uncharacterized protein</fullName>
    </submittedName>
</protein>
<comment type="caution">
    <text evidence="1">The sequence shown here is derived from an EMBL/GenBank/DDBJ whole genome shotgun (WGS) entry which is preliminary data.</text>
</comment>
<dbReference type="EMBL" id="WNYA01001128">
    <property type="protein sequence ID" value="KAG8546351.1"/>
    <property type="molecule type" value="Genomic_DNA"/>
</dbReference>
<accession>A0AAV6ZIG6</accession>
<evidence type="ECO:0000313" key="2">
    <source>
        <dbReference type="Proteomes" id="UP000824782"/>
    </source>
</evidence>
<name>A0AAV6ZIG6_ENGPU</name>